<dbReference type="OrthoDB" id="56056at2"/>
<dbReference type="KEGG" id="dpd:Deipe_1166"/>
<name>K9ZYJ5_DEIPD</name>
<accession>K9ZYJ5</accession>
<proteinExistence type="predicted"/>
<dbReference type="Pfam" id="PF13552">
    <property type="entry name" value="DUF4127"/>
    <property type="match status" value="3"/>
</dbReference>
<keyword evidence="3" id="KW-1185">Reference proteome</keyword>
<reference evidence="3" key="1">
    <citation type="submission" date="2012-03" db="EMBL/GenBank/DDBJ databases">
        <title>Complete sequence of chromosome of Deinococcus peraridilitoris DSM 19664.</title>
        <authorList>
            <person name="Lucas S."/>
            <person name="Copeland A."/>
            <person name="Lapidus A."/>
            <person name="Glavina del Rio T."/>
            <person name="Dalin E."/>
            <person name="Tice H."/>
            <person name="Bruce D."/>
            <person name="Goodwin L."/>
            <person name="Pitluck S."/>
            <person name="Peters L."/>
            <person name="Mikhailova N."/>
            <person name="Lu M."/>
            <person name="Kyrpides N."/>
            <person name="Mavromatis K."/>
            <person name="Ivanova N."/>
            <person name="Brettin T."/>
            <person name="Detter J.C."/>
            <person name="Han C."/>
            <person name="Larimer F."/>
            <person name="Land M."/>
            <person name="Hauser L."/>
            <person name="Markowitz V."/>
            <person name="Cheng J.-F."/>
            <person name="Hugenholtz P."/>
            <person name="Woyke T."/>
            <person name="Wu D."/>
            <person name="Pukall R."/>
            <person name="Steenblock K."/>
            <person name="Brambilla E."/>
            <person name="Klenk H.-P."/>
            <person name="Eisen J.A."/>
        </authorList>
    </citation>
    <scope>NUCLEOTIDE SEQUENCE [LARGE SCALE GENOMIC DNA]</scope>
    <source>
        <strain evidence="3">DSM 19664 / LMG 22246 / CIP 109416 / KR-200</strain>
    </source>
</reference>
<feature type="compositionally biased region" description="Low complexity" evidence="1">
    <location>
        <begin position="121"/>
        <end position="139"/>
    </location>
</feature>
<evidence type="ECO:0000256" key="1">
    <source>
        <dbReference type="SAM" id="MobiDB-lite"/>
    </source>
</evidence>
<dbReference type="PATRIC" id="fig|937777.3.peg.1169"/>
<dbReference type="Proteomes" id="UP000010467">
    <property type="component" value="Chromosome"/>
</dbReference>
<evidence type="ECO:0000313" key="3">
    <source>
        <dbReference type="Proteomes" id="UP000010467"/>
    </source>
</evidence>
<evidence type="ECO:0000313" key="2">
    <source>
        <dbReference type="EMBL" id="AFZ66723.1"/>
    </source>
</evidence>
<dbReference type="STRING" id="937777.Deipe_1166"/>
<feature type="region of interest" description="Disordered" evidence="1">
    <location>
        <begin position="103"/>
        <end position="151"/>
    </location>
</feature>
<dbReference type="eggNOG" id="ENOG5030B5F">
    <property type="taxonomic scope" value="Bacteria"/>
</dbReference>
<protein>
    <recommendedName>
        <fullName evidence="4">DUF4127 family protein</fullName>
    </recommendedName>
</protein>
<dbReference type="AlphaFoldDB" id="K9ZYJ5"/>
<gene>
    <name evidence="2" type="ordered locus">Deipe_1166</name>
</gene>
<dbReference type="HOGENOM" id="CLU_031189_1_0_0"/>
<dbReference type="InterPro" id="IPR025394">
    <property type="entry name" value="DUF4127"/>
</dbReference>
<organism evidence="2 3">
    <name type="scientific">Deinococcus peraridilitoris (strain DSM 19664 / LMG 22246 / CIP 109416 / KR-200)</name>
    <dbReference type="NCBI Taxonomy" id="937777"/>
    <lineage>
        <taxon>Bacteria</taxon>
        <taxon>Thermotogati</taxon>
        <taxon>Deinococcota</taxon>
        <taxon>Deinococci</taxon>
        <taxon>Deinococcales</taxon>
        <taxon>Deinococcaceae</taxon>
        <taxon>Deinococcus</taxon>
    </lineage>
</organism>
<sequence>MFAFRFAHPVRLALLIVLGAFGGALAAPVERLALVPLDSRPATRVLPVKIAQLTGVHVRTPDVSLLGTAEHGADQAALRAWIREQGGYAPRPVPVPAPVARAPVTTAHPRPATPRVRPWRARSSTLTRSRPRTARSVPWQPTPPPPRAPSASQAADVLVVSLDALAYGGLVQSRSSSIAVEEAVENLKVVREWRTKTARPVYASITLPRAKDAQYRERNYAVILEMVRWAREGVFQELRVTWDDAHEGSPALVEAAALQAIVPPNVLMYPGADEVLASLAVRAIAPGEKTLRVVYADARDARETIGFDGVPLEDTVAAHARANGFILTEGQADLTLFVFNAGDPALAAREIARLAGRPLAVADLLQVNTATAPLWQHLRDAGVIARLHALGAWGTPGNNVGTALAHAKMTLEANLDREAARDLLAYEYANDVLFSSKVRDQLQREFSPKELGSLRAQRRLYEIARDEVQLHFPEGRYEVARTRLPWARAFEWEAELTFHPEADEKP</sequence>
<evidence type="ECO:0008006" key="4">
    <source>
        <dbReference type="Google" id="ProtNLM"/>
    </source>
</evidence>
<dbReference type="RefSeq" id="WP_015235031.1">
    <property type="nucleotide sequence ID" value="NC_019793.1"/>
</dbReference>
<dbReference type="EMBL" id="CP003382">
    <property type="protein sequence ID" value="AFZ66723.1"/>
    <property type="molecule type" value="Genomic_DNA"/>
</dbReference>